<dbReference type="Proteomes" id="UP001061958">
    <property type="component" value="Unassembled WGS sequence"/>
</dbReference>
<feature type="transmembrane region" description="Helical" evidence="5">
    <location>
        <begin position="392"/>
        <end position="415"/>
    </location>
</feature>
<dbReference type="EMBL" id="BQMJ01000026">
    <property type="protein sequence ID" value="GJQ11673.1"/>
    <property type="molecule type" value="Genomic_DNA"/>
</dbReference>
<comment type="caution">
    <text evidence="7">The sequence shown here is derived from an EMBL/GenBank/DDBJ whole genome shotgun (WGS) entry which is preliminary data.</text>
</comment>
<dbReference type="PANTHER" id="PTHR23508:SF10">
    <property type="entry name" value="CARBOXYLIC ACID TRANSPORTER PROTEIN HOMOLOG"/>
    <property type="match status" value="1"/>
</dbReference>
<dbReference type="Pfam" id="PF07690">
    <property type="entry name" value="MFS_1"/>
    <property type="match status" value="1"/>
</dbReference>
<feature type="transmembrane region" description="Helical" evidence="5">
    <location>
        <begin position="335"/>
        <end position="357"/>
    </location>
</feature>
<keyword evidence="4 5" id="KW-0472">Membrane</keyword>
<evidence type="ECO:0000256" key="4">
    <source>
        <dbReference type="ARBA" id="ARBA00023136"/>
    </source>
</evidence>
<feature type="transmembrane region" description="Helical" evidence="5">
    <location>
        <begin position="427"/>
        <end position="450"/>
    </location>
</feature>
<evidence type="ECO:0000259" key="6">
    <source>
        <dbReference type="PROSITE" id="PS50850"/>
    </source>
</evidence>
<dbReference type="PROSITE" id="PS50850">
    <property type="entry name" value="MFS"/>
    <property type="match status" value="1"/>
</dbReference>
<evidence type="ECO:0000313" key="7">
    <source>
        <dbReference type="EMBL" id="GJQ11673.1"/>
    </source>
</evidence>
<feature type="transmembrane region" description="Helical" evidence="5">
    <location>
        <begin position="99"/>
        <end position="120"/>
    </location>
</feature>
<feature type="transmembrane region" description="Helical" evidence="5">
    <location>
        <begin position="132"/>
        <end position="152"/>
    </location>
</feature>
<dbReference type="InterPro" id="IPR011701">
    <property type="entry name" value="MFS"/>
</dbReference>
<evidence type="ECO:0000256" key="3">
    <source>
        <dbReference type="ARBA" id="ARBA00022989"/>
    </source>
</evidence>
<name>A0A9C7PVK0_9RHOD</name>
<evidence type="ECO:0000313" key="8">
    <source>
        <dbReference type="Proteomes" id="UP001061958"/>
    </source>
</evidence>
<gene>
    <name evidence="7" type="ORF">GpartN1_g3464.t1</name>
</gene>
<dbReference type="PROSITE" id="PS00216">
    <property type="entry name" value="SUGAR_TRANSPORT_1"/>
    <property type="match status" value="1"/>
</dbReference>
<dbReference type="GO" id="GO:0046943">
    <property type="term" value="F:carboxylic acid transmembrane transporter activity"/>
    <property type="evidence" value="ECO:0007669"/>
    <property type="project" value="TreeGrafter"/>
</dbReference>
<dbReference type="InterPro" id="IPR036259">
    <property type="entry name" value="MFS_trans_sf"/>
</dbReference>
<feature type="transmembrane region" description="Helical" evidence="5">
    <location>
        <begin position="284"/>
        <end position="308"/>
    </location>
</feature>
<keyword evidence="3 5" id="KW-1133">Transmembrane helix</keyword>
<feature type="transmembrane region" description="Helical" evidence="5">
    <location>
        <begin position="158"/>
        <end position="179"/>
    </location>
</feature>
<dbReference type="SUPFAM" id="SSF103473">
    <property type="entry name" value="MFS general substrate transporter"/>
    <property type="match status" value="1"/>
</dbReference>
<protein>
    <recommendedName>
        <fullName evidence="6">Major facilitator superfamily (MFS) profile domain-containing protein</fullName>
    </recommendedName>
</protein>
<dbReference type="AlphaFoldDB" id="A0A9C7PVK0"/>
<dbReference type="GO" id="GO:0005886">
    <property type="term" value="C:plasma membrane"/>
    <property type="evidence" value="ECO:0007669"/>
    <property type="project" value="TreeGrafter"/>
</dbReference>
<comment type="subcellular location">
    <subcellularLocation>
        <location evidence="1">Membrane</location>
        <topology evidence="1">Multi-pass membrane protein</topology>
    </subcellularLocation>
</comment>
<feature type="transmembrane region" description="Helical" evidence="5">
    <location>
        <begin position="470"/>
        <end position="487"/>
    </location>
</feature>
<evidence type="ECO:0000256" key="2">
    <source>
        <dbReference type="ARBA" id="ARBA00022692"/>
    </source>
</evidence>
<feature type="transmembrane region" description="Helical" evidence="5">
    <location>
        <begin position="200"/>
        <end position="222"/>
    </location>
</feature>
<dbReference type="InterPro" id="IPR020846">
    <property type="entry name" value="MFS_dom"/>
</dbReference>
<keyword evidence="8" id="KW-1185">Reference proteome</keyword>
<accession>A0A9C7PVK0</accession>
<dbReference type="Gene3D" id="1.20.1250.20">
    <property type="entry name" value="MFS general substrate transporter like domains"/>
    <property type="match status" value="1"/>
</dbReference>
<evidence type="ECO:0000256" key="1">
    <source>
        <dbReference type="ARBA" id="ARBA00004141"/>
    </source>
</evidence>
<evidence type="ECO:0000256" key="5">
    <source>
        <dbReference type="SAM" id="Phobius"/>
    </source>
</evidence>
<feature type="domain" description="Major facilitator superfamily (MFS) profile" evidence="6">
    <location>
        <begin position="63"/>
        <end position="491"/>
    </location>
</feature>
<reference evidence="7" key="2">
    <citation type="submission" date="2022-01" db="EMBL/GenBank/DDBJ databases">
        <authorList>
            <person name="Hirooka S."/>
            <person name="Miyagishima S.Y."/>
        </authorList>
    </citation>
    <scope>NUCLEOTIDE SEQUENCE</scope>
    <source>
        <strain evidence="7">NBRC 102759</strain>
    </source>
</reference>
<dbReference type="InterPro" id="IPR005829">
    <property type="entry name" value="Sugar_transporter_CS"/>
</dbReference>
<dbReference type="PANTHER" id="PTHR23508">
    <property type="entry name" value="CARBOXYLIC ACID TRANSPORTER PROTEIN HOMOLOG"/>
    <property type="match status" value="1"/>
</dbReference>
<proteinExistence type="predicted"/>
<dbReference type="OrthoDB" id="433512at2759"/>
<reference evidence="7" key="1">
    <citation type="journal article" date="2022" name="Proc. Natl. Acad. Sci. U.S.A.">
        <title>Life cycle and functional genomics of the unicellular red alga Galdieria for elucidating algal and plant evolution and industrial use.</title>
        <authorList>
            <person name="Hirooka S."/>
            <person name="Itabashi T."/>
            <person name="Ichinose T.M."/>
            <person name="Onuma R."/>
            <person name="Fujiwara T."/>
            <person name="Yamashita S."/>
            <person name="Jong L.W."/>
            <person name="Tomita R."/>
            <person name="Iwane A.H."/>
            <person name="Miyagishima S.Y."/>
        </authorList>
    </citation>
    <scope>NUCLEOTIDE SEQUENCE</scope>
    <source>
        <strain evidence="7">NBRC 102759</strain>
    </source>
</reference>
<keyword evidence="2 5" id="KW-0812">Transmembrane</keyword>
<organism evidence="7 8">
    <name type="scientific">Galdieria partita</name>
    <dbReference type="NCBI Taxonomy" id="83374"/>
    <lineage>
        <taxon>Eukaryota</taxon>
        <taxon>Rhodophyta</taxon>
        <taxon>Bangiophyceae</taxon>
        <taxon>Galdieriales</taxon>
        <taxon>Galdieriaceae</taxon>
        <taxon>Galdieria</taxon>
    </lineage>
</organism>
<sequence length="653" mass="73730">MNGLGARVDVVGEEMFRSSMEILRASQEQEAGVHNNSAADEGGFEANKLAPLSEEDKSTIRFNAFGTAAGFFVNGYMYDINSVLLTMFTDIFPSVGNDVTVQSAVGVSMLYGVMFGLLAFGFIADYFGRKKGLIMCSCLVLLGNILGVAMNGTTHVGMVWMMCIALGVAGLGMGGEYTCNVPNVMEDSEQVNTATRGRRVAMLVMCLEVIGNFAPFVVQLILVAIACRNAYLGAASHCNWNVVARLSFGIATIPVITVLIFRTRMKDSLMFKKDQQRRQRKYDGLDLFVLLRYFVPRSVGTVIMWFLIDWINYSQGTFGGLILQHVIGVSLFKSIWLSLAEGAAWLIWLPFVAAYVVDKLGRRKTELVGWLWLACTQIINTGFFYQLKAQPIAWIIWSTFVAGFQYFVFIPVYLVPAEAFPTRIRATMYGVSSALGKMGGIVGTTTFPTIWLRWSGGVTQNDAGLRKTMWFYGGMEFLGLIICFFFVPEYSHRSLLGEDTRFVELRRRHCCRFALKWGVTQEDLNREDLRRYNLRSLLQLKLFGQKESYLEYRRFYIASLCSSEKILKMDHVEYVAALPTDYKDLTLFSSLLLKRKLGKEGYKQFVKNSEEMGYYDNSKEMEMFYGKSIESKVVDDVPTLTAENLDDYSKDRH</sequence>
<feature type="transmembrane region" description="Helical" evidence="5">
    <location>
        <begin position="242"/>
        <end position="263"/>
    </location>
</feature>
<feature type="transmembrane region" description="Helical" evidence="5">
    <location>
        <begin position="369"/>
        <end position="386"/>
    </location>
</feature>